<protein>
    <submittedName>
        <fullName evidence="2">Uncharacterized protein</fullName>
    </submittedName>
</protein>
<evidence type="ECO:0000256" key="1">
    <source>
        <dbReference type="SAM" id="MobiDB-lite"/>
    </source>
</evidence>
<proteinExistence type="predicted"/>
<name>A0A4R6UJF7_9PSEU</name>
<reference evidence="2 3" key="1">
    <citation type="submission" date="2019-03" db="EMBL/GenBank/DDBJ databases">
        <title>Genomic Encyclopedia of Type Strains, Phase IV (KMG-IV): sequencing the most valuable type-strain genomes for metagenomic binning, comparative biology and taxonomic classification.</title>
        <authorList>
            <person name="Goeker M."/>
        </authorList>
    </citation>
    <scope>NUCLEOTIDE SEQUENCE [LARGE SCALE GENOMIC DNA]</scope>
    <source>
        <strain evidence="2 3">DSM 45775</strain>
    </source>
</reference>
<organism evidence="2 3">
    <name type="scientific">Actinomycetospora succinea</name>
    <dbReference type="NCBI Taxonomy" id="663603"/>
    <lineage>
        <taxon>Bacteria</taxon>
        <taxon>Bacillati</taxon>
        <taxon>Actinomycetota</taxon>
        <taxon>Actinomycetes</taxon>
        <taxon>Pseudonocardiales</taxon>
        <taxon>Pseudonocardiaceae</taxon>
        <taxon>Actinomycetospora</taxon>
    </lineage>
</organism>
<gene>
    <name evidence="2" type="ORF">EV188_1156</name>
</gene>
<sequence length="97" mass="10014">MRPNPRVGLRVLPESTAPTVEHARVMPSSRSWLAVAALLVALPFGAGHVDPPPDLPSTEVVTGTVGQHGAPRPVPAPEKAPVPAPDLERGVVPDSPA</sequence>
<dbReference type="AlphaFoldDB" id="A0A4R6UJF7"/>
<feature type="compositionally biased region" description="Pro residues" evidence="1">
    <location>
        <begin position="72"/>
        <end position="84"/>
    </location>
</feature>
<keyword evidence="3" id="KW-1185">Reference proteome</keyword>
<dbReference type="EMBL" id="SNYO01000015">
    <property type="protein sequence ID" value="TDQ46632.1"/>
    <property type="molecule type" value="Genomic_DNA"/>
</dbReference>
<evidence type="ECO:0000313" key="2">
    <source>
        <dbReference type="EMBL" id="TDQ46632.1"/>
    </source>
</evidence>
<dbReference type="Proteomes" id="UP000295705">
    <property type="component" value="Unassembled WGS sequence"/>
</dbReference>
<accession>A0A4R6UJF7</accession>
<evidence type="ECO:0000313" key="3">
    <source>
        <dbReference type="Proteomes" id="UP000295705"/>
    </source>
</evidence>
<feature type="region of interest" description="Disordered" evidence="1">
    <location>
        <begin position="47"/>
        <end position="97"/>
    </location>
</feature>
<comment type="caution">
    <text evidence="2">The sequence shown here is derived from an EMBL/GenBank/DDBJ whole genome shotgun (WGS) entry which is preliminary data.</text>
</comment>